<protein>
    <submittedName>
        <fullName evidence="5">E3 ubiquitin-protein ligase HERC2</fullName>
    </submittedName>
</protein>
<dbReference type="InterPro" id="IPR000408">
    <property type="entry name" value="Reg_chr_condens"/>
</dbReference>
<dbReference type="Gene3D" id="2.130.10.30">
    <property type="entry name" value="Regulator of chromosome condensation 1/beta-lactamase-inhibitor protein II"/>
    <property type="match status" value="2"/>
</dbReference>
<evidence type="ECO:0000256" key="3">
    <source>
        <dbReference type="SAM" id="MobiDB-lite"/>
    </source>
</evidence>
<evidence type="ECO:0000256" key="1">
    <source>
        <dbReference type="ARBA" id="ARBA00022737"/>
    </source>
</evidence>
<dbReference type="Pfam" id="PF25390">
    <property type="entry name" value="WD40_RLD"/>
    <property type="match status" value="1"/>
</dbReference>
<sequence>TYEDSLRPTLVAFFKGVNIIDISFSRDSQTLAVSDSGTVYAWGEEESRKVNRNGCEDTKTPKVVDKLSGIDIYRVYSGVDICIALARNGDVYTWGKGDNIRLGHPTDEYSRFPKLVESLMSRKVVDIAVGHCHCMAITADGDIYGWGQNDNGQLGDFTGPEPALITSFKGKNVRAACGDKRTLIWCLDEPSCVKLKLPYIVDVNPVTFQLLDELLKFIFDGPDGGLVISSCLEKECIAVACLNLLKVQLSAAISNKLEISNVGDPDLLRSLKQQVIDLAVTPGIASPVQTAAQNVLRIGWVILLPTADERAKALSLLLSGSQNSGGNSGCHFMIDLLVHSLMADGGLESALSTAVKIELEEIEYAVVDQSLVLENKNITFARTLDSMNLPPAQGDTDFEDLLGKSSDIPLLYLLKQLLRNASTQTLSKLENNIPETMTSSAIKLEKLEKMEKSASLNLLLRFQRLLVAEFYSARNINFDADKEKDEDSKHTFGPRLKGLASLLRKYVCLLSTFVCKALSLSSALGSSGSYLFAVASSILESDITGVLLPEFLVCLVQLEIMFPSLIHESQLIPVLSQLLDHLDKFNQLAPGIDREDTADLLWHGVPSSNLSLTAIVHSKDDGPIVYKSDFENHNKDNGLWTIIHGRVYDLQEFKNRAPCGVATIEQYAGKDATKAFETANHSEEAKKRMQAFFVGNYYDPDLELFQRVDFSNYTSMMTDCERTLAYLLGLATHNEVIGPALKTCEHTYAQWLSSSVMRGGLQVCQPPNPFEEEKGEARSASTAVSPVSGTTPTEVSLLPGICDLNICNDPKQYFLQNMAESHLNEPLVKKFLHLTQEFSREHHITVHLNFPADHPVEEVGRLLTAVLLKHLRLGEMCVSLAENANSLIPPTIEHVLRITQQAKYCLIKARQDINSSYKEVCSPVLDRCRFLFYEIRPARSSEVEVLSRLRFYSVTPKWKHAIHKLIKNRRLSKDEDGNIDKYYQYIEICIKQCRSGGIDCRIHGLTILGRRKTEADDSTSFPFLASDEDIEGDNDVQVIGGPKSTTGEMLKDLETKVYVWGLNDKDQLGGLRGSKIKLPVFSEHLSTLKPISIAGGSKSLFIISQDGKVYACGEGTNGRLGLGHSNNVSYPRQISSLSQFVVRKVAVHSGGRHALALTVDGKVFSWGEGDDGKLGLGNRVSYDRPRLILALKSKRIRDIACGSAHSAAISSSGELYTWGLGDYGRLGHGDLVTQTEPKM</sequence>
<feature type="domain" description="Cytochrome b5 heme-binding" evidence="4">
    <location>
        <begin position="622"/>
        <end position="698"/>
    </location>
</feature>
<gene>
    <name evidence="5" type="primary">Herc2</name>
    <name evidence="5" type="ORF">NPIL_671421</name>
</gene>
<feature type="repeat" description="RCC1" evidence="2">
    <location>
        <begin position="141"/>
        <end position="188"/>
    </location>
</feature>
<dbReference type="EMBL" id="BMAW01033613">
    <property type="protein sequence ID" value="GFU31029.1"/>
    <property type="molecule type" value="Genomic_DNA"/>
</dbReference>
<feature type="non-terminal residue" evidence="5">
    <location>
        <position position="1239"/>
    </location>
</feature>
<feature type="repeat" description="RCC1" evidence="2">
    <location>
        <begin position="1107"/>
        <end position="1160"/>
    </location>
</feature>
<keyword evidence="1" id="KW-0677">Repeat</keyword>
<evidence type="ECO:0000256" key="2">
    <source>
        <dbReference type="PROSITE-ProRule" id="PRU00235"/>
    </source>
</evidence>
<feature type="repeat" description="RCC1" evidence="2">
    <location>
        <begin position="89"/>
        <end position="140"/>
    </location>
</feature>
<dbReference type="PANTHER" id="PTHR22872">
    <property type="entry name" value="BTK-BINDING PROTEIN-RELATED"/>
    <property type="match status" value="1"/>
</dbReference>
<feature type="region of interest" description="Disordered" evidence="3">
    <location>
        <begin position="768"/>
        <end position="791"/>
    </location>
</feature>
<feature type="repeat" description="RCC1" evidence="2">
    <location>
        <begin position="1161"/>
        <end position="1212"/>
    </location>
</feature>
<dbReference type="OrthoDB" id="6418985at2759"/>
<dbReference type="SUPFAM" id="SSF55856">
    <property type="entry name" value="Cytochrome b5-like heme/steroid binding domain"/>
    <property type="match status" value="1"/>
</dbReference>
<dbReference type="SUPFAM" id="SSF50985">
    <property type="entry name" value="RCC1/BLIP-II"/>
    <property type="match status" value="2"/>
</dbReference>
<dbReference type="AlphaFoldDB" id="A0A8X6UN47"/>
<feature type="repeat" description="RCC1" evidence="2">
    <location>
        <begin position="37"/>
        <end position="88"/>
    </location>
</feature>
<accession>A0A8X6UN47</accession>
<feature type="repeat" description="RCC1" evidence="2">
    <location>
        <begin position="1213"/>
        <end position="1239"/>
    </location>
</feature>
<name>A0A8X6UN47_NEPPI</name>
<dbReference type="PRINTS" id="PR00633">
    <property type="entry name" value="RCCNDNSATION"/>
</dbReference>
<dbReference type="Proteomes" id="UP000887013">
    <property type="component" value="Unassembled WGS sequence"/>
</dbReference>
<dbReference type="Gene3D" id="2.60.120.260">
    <property type="entry name" value="Galactose-binding domain-like"/>
    <property type="match status" value="1"/>
</dbReference>
<dbReference type="PROSITE" id="PS50012">
    <property type="entry name" value="RCC1_3"/>
    <property type="match status" value="7"/>
</dbReference>
<dbReference type="InterPro" id="IPR051625">
    <property type="entry name" value="Signaling_Regulatory_Domain"/>
</dbReference>
<dbReference type="InterPro" id="IPR058923">
    <property type="entry name" value="RCC1-like_dom"/>
</dbReference>
<feature type="repeat" description="RCC1" evidence="2">
    <location>
        <begin position="1055"/>
        <end position="1106"/>
    </location>
</feature>
<dbReference type="InterPro" id="IPR009091">
    <property type="entry name" value="RCC1/BLIP-II"/>
</dbReference>
<proteinExistence type="predicted"/>
<dbReference type="PROSITE" id="PS50255">
    <property type="entry name" value="CYTOCHROME_B5_2"/>
    <property type="match status" value="1"/>
</dbReference>
<feature type="non-terminal residue" evidence="5">
    <location>
        <position position="1"/>
    </location>
</feature>
<evidence type="ECO:0000313" key="5">
    <source>
        <dbReference type="EMBL" id="GFU31029.1"/>
    </source>
</evidence>
<dbReference type="SMART" id="SM01117">
    <property type="entry name" value="Cyt-b5"/>
    <property type="match status" value="1"/>
</dbReference>
<dbReference type="InterPro" id="IPR001199">
    <property type="entry name" value="Cyt_B5-like_heme/steroid-bd"/>
</dbReference>
<dbReference type="Pfam" id="PF00415">
    <property type="entry name" value="RCC1"/>
    <property type="match status" value="2"/>
</dbReference>
<reference evidence="5" key="1">
    <citation type="submission" date="2020-08" db="EMBL/GenBank/DDBJ databases">
        <title>Multicomponent nature underlies the extraordinary mechanical properties of spider dragline silk.</title>
        <authorList>
            <person name="Kono N."/>
            <person name="Nakamura H."/>
            <person name="Mori M."/>
            <person name="Yoshida Y."/>
            <person name="Ohtoshi R."/>
            <person name="Malay A.D."/>
            <person name="Moran D.A.P."/>
            <person name="Tomita M."/>
            <person name="Numata K."/>
            <person name="Arakawa K."/>
        </authorList>
    </citation>
    <scope>NUCLEOTIDE SEQUENCE</scope>
</reference>
<evidence type="ECO:0000259" key="4">
    <source>
        <dbReference type="PROSITE" id="PS50255"/>
    </source>
</evidence>
<dbReference type="Gene3D" id="3.10.120.10">
    <property type="entry name" value="Cytochrome b5-like heme/steroid binding domain"/>
    <property type="match status" value="1"/>
</dbReference>
<keyword evidence="6" id="KW-1185">Reference proteome</keyword>
<dbReference type="Pfam" id="PF00173">
    <property type="entry name" value="Cyt-b5"/>
    <property type="match status" value="1"/>
</dbReference>
<feature type="compositionally biased region" description="Polar residues" evidence="3">
    <location>
        <begin position="779"/>
        <end position="791"/>
    </location>
</feature>
<dbReference type="PANTHER" id="PTHR22872:SF6">
    <property type="entry name" value="E3 UBIQUITIN-PROTEIN LIGASE HERC1-RELATED"/>
    <property type="match status" value="1"/>
</dbReference>
<organism evidence="5 6">
    <name type="scientific">Nephila pilipes</name>
    <name type="common">Giant wood spider</name>
    <name type="synonym">Nephila maculata</name>
    <dbReference type="NCBI Taxonomy" id="299642"/>
    <lineage>
        <taxon>Eukaryota</taxon>
        <taxon>Metazoa</taxon>
        <taxon>Ecdysozoa</taxon>
        <taxon>Arthropoda</taxon>
        <taxon>Chelicerata</taxon>
        <taxon>Arachnida</taxon>
        <taxon>Araneae</taxon>
        <taxon>Araneomorphae</taxon>
        <taxon>Entelegynae</taxon>
        <taxon>Araneoidea</taxon>
        <taxon>Nephilidae</taxon>
        <taxon>Nephila</taxon>
    </lineage>
</organism>
<dbReference type="InterPro" id="IPR036400">
    <property type="entry name" value="Cyt_B5-like_heme/steroid_sf"/>
</dbReference>
<comment type="caution">
    <text evidence="5">The sequence shown here is derived from an EMBL/GenBank/DDBJ whole genome shotgun (WGS) entry which is preliminary data.</text>
</comment>
<evidence type="ECO:0000313" key="6">
    <source>
        <dbReference type="Proteomes" id="UP000887013"/>
    </source>
</evidence>